<dbReference type="Pfam" id="PF05742">
    <property type="entry name" value="TANGO2"/>
    <property type="match status" value="1"/>
</dbReference>
<dbReference type="InterPro" id="IPR008551">
    <property type="entry name" value="TANGO2"/>
</dbReference>
<organism evidence="1 2">
    <name type="scientific">Microbacterium elymi</name>
    <dbReference type="NCBI Taxonomy" id="2909587"/>
    <lineage>
        <taxon>Bacteria</taxon>
        <taxon>Bacillati</taxon>
        <taxon>Actinomycetota</taxon>
        <taxon>Actinomycetes</taxon>
        <taxon>Micrococcales</taxon>
        <taxon>Microbacteriaceae</taxon>
        <taxon>Microbacterium</taxon>
    </lineage>
</organism>
<protein>
    <submittedName>
        <fullName evidence="1">NRDE family protein</fullName>
    </submittedName>
</protein>
<evidence type="ECO:0000313" key="2">
    <source>
        <dbReference type="Proteomes" id="UP001054811"/>
    </source>
</evidence>
<reference evidence="1" key="1">
    <citation type="submission" date="2022-01" db="EMBL/GenBank/DDBJ databases">
        <title>Microbacterium eymi and Microbacterium rhizovicinus sp. nov., isolated from the rhizospheric soil of Elymus tsukushiensis, a plant native to the Dokdo Islands, Republic of Korea.</title>
        <authorList>
            <person name="Hwang Y.J."/>
        </authorList>
    </citation>
    <scope>NUCLEOTIDE SEQUENCE</scope>
    <source>
        <strain evidence="1">KUDC0405</strain>
    </source>
</reference>
<dbReference type="EMBL" id="CP091139">
    <property type="protein sequence ID" value="UUT36014.1"/>
    <property type="molecule type" value="Genomic_DNA"/>
</dbReference>
<keyword evidence="2" id="KW-1185">Reference proteome</keyword>
<evidence type="ECO:0000313" key="1">
    <source>
        <dbReference type="EMBL" id="UUT36014.1"/>
    </source>
</evidence>
<dbReference type="Proteomes" id="UP001054811">
    <property type="component" value="Chromosome"/>
</dbReference>
<name>A0ABY5NLM1_9MICO</name>
<gene>
    <name evidence="1" type="ORF">L2X98_23185</name>
</gene>
<sequence>MCTVIMRVPELPDETVRILAVRDEDADRPWLPLAASWPERPGVVGVRDVRAGGAWLAADASARRLAILLNRHSPEVPDGIAPISRGGIALQAVAGKPIAPTEAVPGFNLVDVRPDGVRIITWDGTTRTEVAVPPGVHMIAHHDLDDARSARIVAWHDTFARAAAEWDADDPADAPSWEESWLAVLARSAQLDPTDERAIIRDNRPLGYPTQSLLLCTAEVGPDGVAVEYAELAHPGRWSPITLVPPA</sequence>
<proteinExistence type="predicted"/>
<accession>A0ABY5NLM1</accession>
<dbReference type="RefSeq" id="WP_259612662.1">
    <property type="nucleotide sequence ID" value="NZ_CP091139.2"/>
</dbReference>